<sequence>MLREKVRAMAEYKKRSAPSASRNQGPIGEHLQELLPQKADVLEIASGTGQHGAHFCSLRPDISWQYSDIDETACASQLAY</sequence>
<accession>A0A7C5M0N0</accession>
<feature type="non-terminal residue" evidence="2">
    <location>
        <position position="80"/>
    </location>
</feature>
<dbReference type="Pfam" id="PF06080">
    <property type="entry name" value="DUF938"/>
    <property type="match status" value="1"/>
</dbReference>
<dbReference type="SUPFAM" id="SSF53335">
    <property type="entry name" value="S-adenosyl-L-methionine-dependent methyltransferases"/>
    <property type="match status" value="1"/>
</dbReference>
<feature type="compositionally biased region" description="Basic and acidic residues" evidence="1">
    <location>
        <begin position="1"/>
        <end position="14"/>
    </location>
</feature>
<dbReference type="InterPro" id="IPR029063">
    <property type="entry name" value="SAM-dependent_MTases_sf"/>
</dbReference>
<dbReference type="PANTHER" id="PTHR20974:SF0">
    <property type="entry name" value="UPF0585 PROTEIN CG18661"/>
    <property type="match status" value="1"/>
</dbReference>
<dbReference type="Proteomes" id="UP000885830">
    <property type="component" value="Unassembled WGS sequence"/>
</dbReference>
<proteinExistence type="predicted"/>
<gene>
    <name evidence="2" type="ORF">ENJ42_03770</name>
</gene>
<dbReference type="AlphaFoldDB" id="A0A7C5M0N0"/>
<feature type="region of interest" description="Disordered" evidence="1">
    <location>
        <begin position="1"/>
        <end position="28"/>
    </location>
</feature>
<evidence type="ECO:0000256" key="1">
    <source>
        <dbReference type="SAM" id="MobiDB-lite"/>
    </source>
</evidence>
<dbReference type="PANTHER" id="PTHR20974">
    <property type="entry name" value="UPF0585 PROTEIN CG18661"/>
    <property type="match status" value="1"/>
</dbReference>
<organism evidence="2">
    <name type="scientific">Hellea balneolensis</name>
    <dbReference type="NCBI Taxonomy" id="287478"/>
    <lineage>
        <taxon>Bacteria</taxon>
        <taxon>Pseudomonadati</taxon>
        <taxon>Pseudomonadota</taxon>
        <taxon>Alphaproteobacteria</taxon>
        <taxon>Maricaulales</taxon>
        <taxon>Robiginitomaculaceae</taxon>
        <taxon>Hellea</taxon>
    </lineage>
</organism>
<dbReference type="EMBL" id="DRMJ01000186">
    <property type="protein sequence ID" value="HHL42711.1"/>
    <property type="molecule type" value="Genomic_DNA"/>
</dbReference>
<name>A0A7C5M0N0_9PROT</name>
<reference evidence="2" key="1">
    <citation type="journal article" date="2020" name="mSystems">
        <title>Genome- and Community-Level Interaction Insights into Carbon Utilization and Element Cycling Functions of Hydrothermarchaeota in Hydrothermal Sediment.</title>
        <authorList>
            <person name="Zhou Z."/>
            <person name="Liu Y."/>
            <person name="Xu W."/>
            <person name="Pan J."/>
            <person name="Luo Z.H."/>
            <person name="Li M."/>
        </authorList>
    </citation>
    <scope>NUCLEOTIDE SEQUENCE [LARGE SCALE GENOMIC DNA]</scope>
    <source>
        <strain evidence="2">HyVt-485</strain>
    </source>
</reference>
<comment type="caution">
    <text evidence="2">The sequence shown here is derived from an EMBL/GenBank/DDBJ whole genome shotgun (WGS) entry which is preliminary data.</text>
</comment>
<evidence type="ECO:0000313" key="2">
    <source>
        <dbReference type="EMBL" id="HHL42711.1"/>
    </source>
</evidence>
<dbReference type="InterPro" id="IPR010342">
    <property type="entry name" value="DUF938"/>
</dbReference>
<protein>
    <submittedName>
        <fullName evidence="2">DUF938 domain-containing protein</fullName>
    </submittedName>
</protein>